<name>A0ABQ1J9C3_9PROT</name>
<dbReference type="SUPFAM" id="SSF52540">
    <property type="entry name" value="P-loop containing nucleoside triphosphate hydrolases"/>
    <property type="match status" value="1"/>
</dbReference>
<organism evidence="2 3">
    <name type="scientific">Tistrella bauzanensis</name>
    <dbReference type="NCBI Taxonomy" id="657419"/>
    <lineage>
        <taxon>Bacteria</taxon>
        <taxon>Pseudomonadati</taxon>
        <taxon>Pseudomonadota</taxon>
        <taxon>Alphaproteobacteria</taxon>
        <taxon>Geminicoccales</taxon>
        <taxon>Geminicoccaceae</taxon>
        <taxon>Tistrella</taxon>
    </lineage>
</organism>
<dbReference type="Gene3D" id="3.40.50.300">
    <property type="entry name" value="P-loop containing nucleotide triphosphate hydrolases"/>
    <property type="match status" value="1"/>
</dbReference>
<comment type="caution">
    <text evidence="2">The sequence shown here is derived from an EMBL/GenBank/DDBJ whole genome shotgun (WGS) entry which is preliminary data.</text>
</comment>
<sequence>MMRYVILSGCSGGGKSTLLAELARRGFATVPEPGRRIVAEQRRLSDQTPSALPWVDMAAFARRAIAMALDDRAAVAAAGTGAGSGWIFFDRGLVDAAVALQHATGEPAVETLGRAHRYHPRVFLTPPWPAIYRHDDARAHDLTTAIAEYHRLRAAYAALGYTATILPLVSVQERADLVLARLAGDAAVIGHATTARSG</sequence>
<protein>
    <submittedName>
        <fullName evidence="2">ATPase</fullName>
    </submittedName>
</protein>
<feature type="domain" description="NadR/Ttd14 AAA" evidence="1">
    <location>
        <begin position="5"/>
        <end position="174"/>
    </location>
</feature>
<keyword evidence="3" id="KW-1185">Reference proteome</keyword>
<proteinExistence type="predicted"/>
<dbReference type="InterPro" id="IPR038727">
    <property type="entry name" value="NadR/Ttd14_AAA_dom"/>
</dbReference>
<reference evidence="3" key="1">
    <citation type="journal article" date="2019" name="Int. J. Syst. Evol. Microbiol.">
        <title>The Global Catalogue of Microorganisms (GCM) 10K type strain sequencing project: providing services to taxonomists for standard genome sequencing and annotation.</title>
        <authorList>
            <consortium name="The Broad Institute Genomics Platform"/>
            <consortium name="The Broad Institute Genome Sequencing Center for Infectious Disease"/>
            <person name="Wu L."/>
            <person name="Ma J."/>
        </authorList>
    </citation>
    <scope>NUCLEOTIDE SEQUENCE [LARGE SCALE GENOMIC DNA]</scope>
    <source>
        <strain evidence="3">CGMCC 1.10188</strain>
    </source>
</reference>
<accession>A0ABQ1J9C3</accession>
<evidence type="ECO:0000259" key="1">
    <source>
        <dbReference type="Pfam" id="PF13521"/>
    </source>
</evidence>
<evidence type="ECO:0000313" key="3">
    <source>
        <dbReference type="Proteomes" id="UP000603352"/>
    </source>
</evidence>
<dbReference type="RefSeq" id="WP_188583018.1">
    <property type="nucleotide sequence ID" value="NZ_BMDZ01000122.1"/>
</dbReference>
<dbReference type="Pfam" id="PF13521">
    <property type="entry name" value="AAA_28"/>
    <property type="match status" value="1"/>
</dbReference>
<dbReference type="EMBL" id="BMDZ01000122">
    <property type="protein sequence ID" value="GGB62811.1"/>
    <property type="molecule type" value="Genomic_DNA"/>
</dbReference>
<evidence type="ECO:0000313" key="2">
    <source>
        <dbReference type="EMBL" id="GGB62811.1"/>
    </source>
</evidence>
<gene>
    <name evidence="2" type="ORF">GCM10011505_49280</name>
</gene>
<dbReference type="Proteomes" id="UP000603352">
    <property type="component" value="Unassembled WGS sequence"/>
</dbReference>
<dbReference type="InterPro" id="IPR027417">
    <property type="entry name" value="P-loop_NTPase"/>
</dbReference>